<comment type="caution">
    <text evidence="1">The sequence shown here is derived from an EMBL/GenBank/DDBJ whole genome shotgun (WGS) entry which is preliminary data.</text>
</comment>
<evidence type="ECO:0000313" key="2">
    <source>
        <dbReference type="Proteomes" id="UP001041814"/>
    </source>
</evidence>
<keyword evidence="2" id="KW-1185">Reference proteome</keyword>
<sequence length="208" mass="23770">MSSAAWPSPWRMRGLELRIDVDREDARLEDELDVLQRRLARPGDVLHGIACEPLALPGFRLHWREADGELYVYVEDVLRRRLAGCTVFNRLIELDARADRHLRSPHSRYRAAYRRRGLASAVYRRSLDAGMCLLTGVRQSGGAHALWRRLAADYPLHCVHLRDRVLRDLDGDLDAALRDDLYTRLMLLGRGWTVERLAAEAGLVPARG</sequence>
<proteinExistence type="predicted"/>
<name>A0ABS1E1N3_RUBGE</name>
<gene>
    <name evidence="1" type="ORF">CKO43_23650</name>
</gene>
<protein>
    <submittedName>
        <fullName evidence="1">N-acetyltransferase</fullName>
    </submittedName>
</protein>
<dbReference type="EMBL" id="NRRU01000151">
    <property type="protein sequence ID" value="MBK1715748.1"/>
    <property type="molecule type" value="Genomic_DNA"/>
</dbReference>
<evidence type="ECO:0000313" key="1">
    <source>
        <dbReference type="EMBL" id="MBK1715748.1"/>
    </source>
</evidence>
<dbReference type="RefSeq" id="WP_200380222.1">
    <property type="nucleotide sequence ID" value="NZ_NRRU01000151.1"/>
</dbReference>
<reference evidence="1" key="1">
    <citation type="submission" date="2017-08" db="EMBL/GenBank/DDBJ databases">
        <authorList>
            <person name="Imhoff J.F."/>
            <person name="Rahn T."/>
            <person name="Kuenzel S."/>
            <person name="Neulinger S.C."/>
        </authorList>
    </citation>
    <scope>NUCLEOTIDE SEQUENCE</scope>
    <source>
        <strain evidence="1">IM 151</strain>
    </source>
</reference>
<accession>A0ABS1E1N3</accession>
<dbReference type="Proteomes" id="UP001041814">
    <property type="component" value="Unassembled WGS sequence"/>
</dbReference>
<reference evidence="1" key="2">
    <citation type="journal article" date="2020" name="Microorganisms">
        <title>Osmotic Adaptation and Compatible Solute Biosynthesis of Phototrophic Bacteria as Revealed from Genome Analyses.</title>
        <authorList>
            <person name="Imhoff J.F."/>
            <person name="Rahn T."/>
            <person name="Kunzel S."/>
            <person name="Keller A."/>
            <person name="Neulinger S.C."/>
        </authorList>
    </citation>
    <scope>NUCLEOTIDE SEQUENCE</scope>
    <source>
        <strain evidence="1">IM 151</strain>
    </source>
</reference>
<organism evidence="1 2">
    <name type="scientific">Rubrivivax gelatinosus</name>
    <name type="common">Rhodocyclus gelatinosus</name>
    <name type="synonym">Rhodopseudomonas gelatinosa</name>
    <dbReference type="NCBI Taxonomy" id="28068"/>
    <lineage>
        <taxon>Bacteria</taxon>
        <taxon>Pseudomonadati</taxon>
        <taxon>Pseudomonadota</taxon>
        <taxon>Betaproteobacteria</taxon>
        <taxon>Burkholderiales</taxon>
        <taxon>Sphaerotilaceae</taxon>
        <taxon>Rubrivivax</taxon>
    </lineage>
</organism>